<sequence>MLTAEQRQLLIGVCLIPGVAADDGDDFANNLFSDLSPLLALFGERVTMQYMSQAMGWADNIVLAMAPLGIITAIVSAIRVGGPSWLKAIIGRARESRAIPEAELMSSTSKEVCELWNGHEIVRVMGEGPIREFIILEGGEDGEAKSKPQGQPSLTSESGSDQEMLAMTLNDPENKYLKKYEPTVRDMVCGMESRQNRDLEPGTCFGCPSVVIRNTGTQTPNLTLNVHARFDMRELYIVAAFGTLLQLGVLVYSGLTTYHPRLMLLKDGKPVADYAFSLTTVGTLLLVTGMMICSHVVESSTSETRYRPVAGRQARVVWLQRWGTVSDQTFESFAVFPNYARDLLTTSQRAVTSKRAVKQKEVVTVAGTLVCLSGFFVQFTGLRSMHWSASIAQLSATIVMIALRARVRRNLAQPPKSQPLMLGYELDWLAMTLGVDPGKAPWLDGSRVNKHKPNRPWAEDGWDWKISGVQDPAKCKKLNPRPAAVDMHTNGRKAPQLANEDVDLAALGGKSDARSNADGVMKLRRDLGKLADWYGPASAEAICLSRAIEITMDTLFDRPTTKLSWCLEVRDELIHFRLERGQAGSWKAFSDEIEAALSLWLYSIHSTEPGLGDAKEVDQELQANDKGSNMEHVENKNGNMDIRRKHAATDDDAWLRAKGTLAKRSLRLLGSSSPALRRDLRWWMPDGDGRIIEIEKDEPSGEDGTIEVEADGVTGFVSDWSRGTSNTCRYRVLPTPESGGKTASDPGGETANVILATESYNPLKTELTQYMFSAFMWAVAKSLEEPMSGAVEVRPTDANAESRDSTWQSFALHSDQLSKMARDIQNTGIGTLEEIYLGIIPPMSAENRLPRADAIIRWTRKHVQPHEQLGRWNEAGNAYVWLFQISKTFPRQGSIAAKSTALLTEYLRAVTAAIKLRKAQQFDPQAIKELVELELRLRDELKSAEQVTLAKLKGLYETQKRSWECDIVETPEQITDKDTALQFTNLHWVTSQKEYYKIDRTAKTDNVNDKDILDWTPLHYAAAVGSLECVQNLLQHRPHVNAQDLRGQTPLHLACLHNNASIIQTLLRGGANINMRDTNGCAPLHRAAANGHKNGVQSLIEAGADVNLADGLGHTAFFWTVYKGRSVLFEDLWSDAHTKLRDQNGRTPLHLAAIAEVNNDMDRGKVVGALVEKLKAEINAKDRFGQTPLHLGAAAGHEAVVQLLLLDQGTNKEAKNGIKRTPLHLAAAAGHHVVVKLLLDQNVKKEAKDEYGRTPLHLATAAEHDVVVQLLLDRDVEKEAKDNFGKTPLHRAAVTGNHIGTML</sequence>
<dbReference type="PRINTS" id="PR01415">
    <property type="entry name" value="ANKYRIN"/>
</dbReference>
<feature type="repeat" description="ANK" evidence="3">
    <location>
        <begin position="1184"/>
        <end position="1217"/>
    </location>
</feature>
<feature type="compositionally biased region" description="Polar residues" evidence="4">
    <location>
        <begin position="148"/>
        <end position="161"/>
    </location>
</feature>
<keyword evidence="6" id="KW-0732">Signal</keyword>
<dbReference type="SMART" id="SM00248">
    <property type="entry name" value="ANK"/>
    <property type="match status" value="7"/>
</dbReference>
<evidence type="ECO:0000256" key="6">
    <source>
        <dbReference type="SAM" id="SignalP"/>
    </source>
</evidence>
<feature type="transmembrane region" description="Helical" evidence="5">
    <location>
        <begin position="61"/>
        <end position="82"/>
    </location>
</feature>
<dbReference type="SUPFAM" id="SSF48403">
    <property type="entry name" value="Ankyrin repeat"/>
    <property type="match status" value="1"/>
</dbReference>
<dbReference type="PROSITE" id="PS50088">
    <property type="entry name" value="ANK_REPEAT"/>
    <property type="match status" value="6"/>
</dbReference>
<dbReference type="Proteomes" id="UP000722485">
    <property type="component" value="Unassembled WGS sequence"/>
</dbReference>
<comment type="caution">
    <text evidence="7">The sequence shown here is derived from an EMBL/GenBank/DDBJ whole genome shotgun (WGS) entry which is preliminary data.</text>
</comment>
<feature type="transmembrane region" description="Helical" evidence="5">
    <location>
        <begin position="275"/>
        <end position="297"/>
    </location>
</feature>
<dbReference type="PANTHER" id="PTHR24173:SF74">
    <property type="entry name" value="ANKYRIN REPEAT DOMAIN-CONTAINING PROTEIN 16"/>
    <property type="match status" value="1"/>
</dbReference>
<dbReference type="InterPro" id="IPR002110">
    <property type="entry name" value="Ankyrin_rpt"/>
</dbReference>
<keyword evidence="5" id="KW-1133">Transmembrane helix</keyword>
<protein>
    <recommendedName>
        <fullName evidence="9">Ankyrin repeat protein</fullName>
    </recommendedName>
</protein>
<evidence type="ECO:0000256" key="5">
    <source>
        <dbReference type="SAM" id="Phobius"/>
    </source>
</evidence>
<keyword evidence="5" id="KW-0812">Transmembrane</keyword>
<dbReference type="Gene3D" id="1.25.40.20">
    <property type="entry name" value="Ankyrin repeat-containing domain"/>
    <property type="match status" value="5"/>
</dbReference>
<dbReference type="Pfam" id="PF12796">
    <property type="entry name" value="Ank_2"/>
    <property type="match status" value="2"/>
</dbReference>
<name>A0A9P5GYU8_9HYPO</name>
<dbReference type="PROSITE" id="PS50297">
    <property type="entry name" value="ANK_REP_REGION"/>
    <property type="match status" value="6"/>
</dbReference>
<evidence type="ECO:0000256" key="4">
    <source>
        <dbReference type="SAM" id="MobiDB-lite"/>
    </source>
</evidence>
<feature type="chain" id="PRO_5040514989" description="Ankyrin repeat protein" evidence="6">
    <location>
        <begin position="22"/>
        <end position="1303"/>
    </location>
</feature>
<evidence type="ECO:0000313" key="7">
    <source>
        <dbReference type="EMBL" id="KAF7542176.1"/>
    </source>
</evidence>
<organism evidence="7 8">
    <name type="scientific">Cylindrodendrum hubeiense</name>
    <dbReference type="NCBI Taxonomy" id="595255"/>
    <lineage>
        <taxon>Eukaryota</taxon>
        <taxon>Fungi</taxon>
        <taxon>Dikarya</taxon>
        <taxon>Ascomycota</taxon>
        <taxon>Pezizomycotina</taxon>
        <taxon>Sordariomycetes</taxon>
        <taxon>Hypocreomycetidae</taxon>
        <taxon>Hypocreales</taxon>
        <taxon>Nectriaceae</taxon>
        <taxon>Cylindrodendrum</taxon>
    </lineage>
</organism>
<evidence type="ECO:0008006" key="9">
    <source>
        <dbReference type="Google" id="ProtNLM"/>
    </source>
</evidence>
<feature type="signal peptide" evidence="6">
    <location>
        <begin position="1"/>
        <end position="21"/>
    </location>
</feature>
<keyword evidence="1" id="KW-0677">Repeat</keyword>
<proteinExistence type="predicted"/>
<feature type="repeat" description="ANK" evidence="3">
    <location>
        <begin position="1218"/>
        <end position="1250"/>
    </location>
</feature>
<feature type="repeat" description="ANK" evidence="3">
    <location>
        <begin position="1046"/>
        <end position="1078"/>
    </location>
</feature>
<keyword evidence="8" id="KW-1185">Reference proteome</keyword>
<dbReference type="EMBL" id="JAANBB010000474">
    <property type="protein sequence ID" value="KAF7542176.1"/>
    <property type="molecule type" value="Genomic_DNA"/>
</dbReference>
<feature type="transmembrane region" description="Helical" evidence="5">
    <location>
        <begin position="362"/>
        <end position="379"/>
    </location>
</feature>
<feature type="repeat" description="ANK" evidence="3">
    <location>
        <begin position="1013"/>
        <end position="1045"/>
    </location>
</feature>
<evidence type="ECO:0000256" key="3">
    <source>
        <dbReference type="PROSITE-ProRule" id="PRU00023"/>
    </source>
</evidence>
<reference evidence="7" key="1">
    <citation type="submission" date="2020-03" db="EMBL/GenBank/DDBJ databases">
        <title>Draft Genome Sequence of Cylindrodendrum hubeiense.</title>
        <authorList>
            <person name="Buettner E."/>
            <person name="Kellner H."/>
        </authorList>
    </citation>
    <scope>NUCLEOTIDE SEQUENCE</scope>
    <source>
        <strain evidence="7">IHI 201604</strain>
    </source>
</reference>
<feature type="repeat" description="ANK" evidence="3">
    <location>
        <begin position="1251"/>
        <end position="1283"/>
    </location>
</feature>
<feature type="transmembrane region" description="Helical" evidence="5">
    <location>
        <begin position="235"/>
        <end position="255"/>
    </location>
</feature>
<feature type="repeat" description="ANK" evidence="3">
    <location>
        <begin position="1079"/>
        <end position="1111"/>
    </location>
</feature>
<keyword evidence="5" id="KW-0472">Membrane</keyword>
<keyword evidence="2 3" id="KW-0040">ANK repeat</keyword>
<evidence type="ECO:0000313" key="8">
    <source>
        <dbReference type="Proteomes" id="UP000722485"/>
    </source>
</evidence>
<feature type="region of interest" description="Disordered" evidence="4">
    <location>
        <begin position="141"/>
        <end position="161"/>
    </location>
</feature>
<dbReference type="Pfam" id="PF00023">
    <property type="entry name" value="Ank"/>
    <property type="match status" value="1"/>
</dbReference>
<dbReference type="OrthoDB" id="194358at2759"/>
<gene>
    <name evidence="7" type="ORF">G7Z17_g11812</name>
</gene>
<evidence type="ECO:0000256" key="1">
    <source>
        <dbReference type="ARBA" id="ARBA00022737"/>
    </source>
</evidence>
<evidence type="ECO:0000256" key="2">
    <source>
        <dbReference type="ARBA" id="ARBA00023043"/>
    </source>
</evidence>
<dbReference type="InterPro" id="IPR036770">
    <property type="entry name" value="Ankyrin_rpt-contain_sf"/>
</dbReference>
<accession>A0A9P5GYU8</accession>
<dbReference type="PANTHER" id="PTHR24173">
    <property type="entry name" value="ANKYRIN REPEAT CONTAINING"/>
    <property type="match status" value="1"/>
</dbReference>